<dbReference type="Proteomes" id="UP000565441">
    <property type="component" value="Unassembled WGS sequence"/>
</dbReference>
<dbReference type="EMBL" id="JAACJP010000017">
    <property type="protein sequence ID" value="KAF5379035.1"/>
    <property type="molecule type" value="Genomic_DNA"/>
</dbReference>
<reference evidence="2 3" key="1">
    <citation type="journal article" date="2020" name="ISME J.">
        <title>Uncovering the hidden diversity of litter-decomposition mechanisms in mushroom-forming fungi.</title>
        <authorList>
            <person name="Floudas D."/>
            <person name="Bentzer J."/>
            <person name="Ahren D."/>
            <person name="Johansson T."/>
            <person name="Persson P."/>
            <person name="Tunlid A."/>
        </authorList>
    </citation>
    <scope>NUCLEOTIDE SEQUENCE [LARGE SCALE GENOMIC DNA]</scope>
    <source>
        <strain evidence="2 3">CBS 661.87</strain>
    </source>
</reference>
<proteinExistence type="predicted"/>
<protein>
    <submittedName>
        <fullName evidence="2">Uncharacterized protein</fullName>
    </submittedName>
</protein>
<comment type="caution">
    <text evidence="2">The sequence shown here is derived from an EMBL/GenBank/DDBJ whole genome shotgun (WGS) entry which is preliminary data.</text>
</comment>
<sequence length="138" mass="14462">MSNAYGASKASSFATTTTTTTTTTASSHESESTLGLPASLLKDLCATTIARGVRQEMRQTAYFGERFRKHQAKDSAQCQDDKKKKQKKKKKAITGAVDPTSSVVTLPSSSSVDATMSDAVNSSGAPPSSTPDQRVPGA</sequence>
<feature type="compositionally biased region" description="Low complexity" evidence="1">
    <location>
        <begin position="7"/>
        <end position="27"/>
    </location>
</feature>
<evidence type="ECO:0000256" key="1">
    <source>
        <dbReference type="SAM" id="MobiDB-lite"/>
    </source>
</evidence>
<evidence type="ECO:0000313" key="2">
    <source>
        <dbReference type="EMBL" id="KAF5379035.1"/>
    </source>
</evidence>
<organism evidence="2 3">
    <name type="scientific">Tricholomella constricta</name>
    <dbReference type="NCBI Taxonomy" id="117010"/>
    <lineage>
        <taxon>Eukaryota</taxon>
        <taxon>Fungi</taxon>
        <taxon>Dikarya</taxon>
        <taxon>Basidiomycota</taxon>
        <taxon>Agaricomycotina</taxon>
        <taxon>Agaricomycetes</taxon>
        <taxon>Agaricomycetidae</taxon>
        <taxon>Agaricales</taxon>
        <taxon>Tricholomatineae</taxon>
        <taxon>Lyophyllaceae</taxon>
        <taxon>Tricholomella</taxon>
    </lineage>
</organism>
<feature type="compositionally biased region" description="Low complexity" evidence="1">
    <location>
        <begin position="97"/>
        <end position="113"/>
    </location>
</feature>
<feature type="region of interest" description="Disordered" evidence="1">
    <location>
        <begin position="1"/>
        <end position="37"/>
    </location>
</feature>
<keyword evidence="3" id="KW-1185">Reference proteome</keyword>
<accession>A0A8H5H9Q2</accession>
<evidence type="ECO:0000313" key="3">
    <source>
        <dbReference type="Proteomes" id="UP000565441"/>
    </source>
</evidence>
<gene>
    <name evidence="2" type="ORF">D9615_006016</name>
</gene>
<dbReference type="AlphaFoldDB" id="A0A8H5H9Q2"/>
<feature type="region of interest" description="Disordered" evidence="1">
    <location>
        <begin position="65"/>
        <end position="138"/>
    </location>
</feature>
<feature type="compositionally biased region" description="Polar residues" evidence="1">
    <location>
        <begin position="118"/>
        <end position="132"/>
    </location>
</feature>
<name>A0A8H5H9Q2_9AGAR</name>